<organism evidence="1 2">
    <name type="scientific">Sphingomonas japonica</name>
    <dbReference type="NCBI Taxonomy" id="511662"/>
    <lineage>
        <taxon>Bacteria</taxon>
        <taxon>Pseudomonadati</taxon>
        <taxon>Pseudomonadota</taxon>
        <taxon>Alphaproteobacteria</taxon>
        <taxon>Sphingomonadales</taxon>
        <taxon>Sphingomonadaceae</taxon>
        <taxon>Sphingomonas</taxon>
    </lineage>
</organism>
<comment type="caution">
    <text evidence="1">The sequence shown here is derived from an EMBL/GenBank/DDBJ whole genome shotgun (WGS) entry which is preliminary data.</text>
</comment>
<name>A0ABX0TZI5_9SPHN</name>
<keyword evidence="2" id="KW-1185">Reference proteome</keyword>
<dbReference type="NCBIfam" id="TIGR02215">
    <property type="entry name" value="phage_chp_gp8"/>
    <property type="match status" value="1"/>
</dbReference>
<proteinExistence type="predicted"/>
<dbReference type="RefSeq" id="WP_140231347.1">
    <property type="nucleotide sequence ID" value="NZ_BAAAEV010000001.1"/>
</dbReference>
<evidence type="ECO:0000313" key="1">
    <source>
        <dbReference type="EMBL" id="NIJ23729.1"/>
    </source>
</evidence>
<evidence type="ECO:0000313" key="2">
    <source>
        <dbReference type="Proteomes" id="UP000788153"/>
    </source>
</evidence>
<sequence>MQQGPGAVAPGGGDRVAAIAAAKTWARIEGEGETALLGTMVDAAYALAEAFTGQVLIAREIVVVRPASPWWGAIGVAPVTGVARVRGVPADGAAFDLPVEGYAIDIDAEGDAWLRVTQPGAGGRVEVTLTAGIAADWASLPPPIAQGIVHLAADRFMARDRDLPPPAAVAALWRPFRRMRLSSRRRASA</sequence>
<gene>
    <name evidence="1" type="ORF">FHT01_001271</name>
</gene>
<dbReference type="Proteomes" id="UP000788153">
    <property type="component" value="Unassembled WGS sequence"/>
</dbReference>
<dbReference type="EMBL" id="JAASQP010000001">
    <property type="protein sequence ID" value="NIJ23729.1"/>
    <property type="molecule type" value="Genomic_DNA"/>
</dbReference>
<dbReference type="InterPro" id="IPR011738">
    <property type="entry name" value="Phage_CHP"/>
</dbReference>
<accession>A0ABX0TZI5</accession>
<protein>
    <submittedName>
        <fullName evidence="1">PhiE125 gp8 family phage protein</fullName>
    </submittedName>
</protein>
<reference evidence="1 2" key="1">
    <citation type="submission" date="2020-03" db="EMBL/GenBank/DDBJ databases">
        <title>Genomic Encyclopedia of Type Strains, Phase IV (KMG-IV): sequencing the most valuable type-strain genomes for metagenomic binning, comparative biology and taxonomic classification.</title>
        <authorList>
            <person name="Goeker M."/>
        </authorList>
    </citation>
    <scope>NUCLEOTIDE SEQUENCE [LARGE SCALE GENOMIC DNA]</scope>
    <source>
        <strain evidence="1 2">DSM 22753</strain>
    </source>
</reference>